<keyword evidence="8" id="KW-0378">Hydrolase</keyword>
<feature type="transmembrane region" description="Helical" evidence="6">
    <location>
        <begin position="20"/>
        <end position="42"/>
    </location>
</feature>
<keyword evidence="2 6" id="KW-0812">Transmembrane</keyword>
<reference evidence="8 9" key="1">
    <citation type="submission" date="2018-02" db="EMBL/GenBank/DDBJ databases">
        <title>Genomic Encyclopedia of Archaeal and Bacterial Type Strains, Phase II (KMG-II): from individual species to whole genera.</title>
        <authorList>
            <person name="Goeker M."/>
        </authorList>
    </citation>
    <scope>NUCLEOTIDE SEQUENCE [LARGE SCALE GENOMIC DNA]</scope>
    <source>
        <strain evidence="8 9">DSM 29526</strain>
    </source>
</reference>
<dbReference type="GO" id="GO:0004252">
    <property type="term" value="F:serine-type endopeptidase activity"/>
    <property type="evidence" value="ECO:0007669"/>
    <property type="project" value="InterPro"/>
</dbReference>
<dbReference type="PANTHER" id="PTHR43731">
    <property type="entry name" value="RHOMBOID PROTEASE"/>
    <property type="match status" value="1"/>
</dbReference>
<evidence type="ECO:0000256" key="1">
    <source>
        <dbReference type="ARBA" id="ARBA00004141"/>
    </source>
</evidence>
<evidence type="ECO:0000256" key="3">
    <source>
        <dbReference type="ARBA" id="ARBA00022989"/>
    </source>
</evidence>
<keyword evidence="8" id="KW-0645">Protease</keyword>
<protein>
    <submittedName>
        <fullName evidence="8">Membrane associated rhomboid family serine protease</fullName>
    </submittedName>
</protein>
<keyword evidence="4 6" id="KW-0472">Membrane</keyword>
<comment type="subcellular location">
    <subcellularLocation>
        <location evidence="1">Membrane</location>
        <topology evidence="1">Multi-pass membrane protein</topology>
    </subcellularLocation>
</comment>
<evidence type="ECO:0000313" key="9">
    <source>
        <dbReference type="Proteomes" id="UP000237662"/>
    </source>
</evidence>
<proteinExistence type="predicted"/>
<dbReference type="InterPro" id="IPR050925">
    <property type="entry name" value="Rhomboid_protease_S54"/>
</dbReference>
<evidence type="ECO:0000313" key="8">
    <source>
        <dbReference type="EMBL" id="PPK87487.1"/>
    </source>
</evidence>
<gene>
    <name evidence="8" type="ORF">CLV84_0430</name>
</gene>
<organism evidence="8 9">
    <name type="scientific">Neolewinella xylanilytica</name>
    <dbReference type="NCBI Taxonomy" id="1514080"/>
    <lineage>
        <taxon>Bacteria</taxon>
        <taxon>Pseudomonadati</taxon>
        <taxon>Bacteroidota</taxon>
        <taxon>Saprospiria</taxon>
        <taxon>Saprospirales</taxon>
        <taxon>Lewinellaceae</taxon>
        <taxon>Neolewinella</taxon>
    </lineage>
</organism>
<dbReference type="Pfam" id="PF01694">
    <property type="entry name" value="Rhomboid"/>
    <property type="match status" value="1"/>
</dbReference>
<dbReference type="RefSeq" id="WP_104418086.1">
    <property type="nucleotide sequence ID" value="NZ_PTJC01000005.1"/>
</dbReference>
<dbReference type="PANTHER" id="PTHR43731:SF9">
    <property type="entry name" value="SLR1461 PROTEIN"/>
    <property type="match status" value="1"/>
</dbReference>
<accession>A0A2S6I7M1</accession>
<name>A0A2S6I7M1_9BACT</name>
<dbReference type="GO" id="GO:0006508">
    <property type="term" value="P:proteolysis"/>
    <property type="evidence" value="ECO:0007669"/>
    <property type="project" value="UniProtKB-KW"/>
</dbReference>
<dbReference type="EMBL" id="PTJC01000005">
    <property type="protein sequence ID" value="PPK87487.1"/>
    <property type="molecule type" value="Genomic_DNA"/>
</dbReference>
<feature type="transmembrane region" description="Helical" evidence="6">
    <location>
        <begin position="62"/>
        <end position="84"/>
    </location>
</feature>
<evidence type="ECO:0000256" key="6">
    <source>
        <dbReference type="SAM" id="Phobius"/>
    </source>
</evidence>
<evidence type="ECO:0000256" key="4">
    <source>
        <dbReference type="ARBA" id="ARBA00023136"/>
    </source>
</evidence>
<sequence>MLSKRNLSNVIKWPLGLLAVMWLVFIVDYYLFGGLLSAYYGLHTRQLAGVPGIVLSPLFHGGWGHIVSNSIPFVSLTGLLVFFYPRLWPRVLASLWLGTGVLVWVLGRSVTHIGASGVVYALAAFLAFSGFFRRDFRAIAVSLLVLFYYGGMIVGILPGQEGISWESHLLGLIMGVLGAYTYRGELEDHEIATRRKKTAREKQQRKKEPFLDPDAFAKTKKERDNEAFWTRLKELSERERLER</sequence>
<dbReference type="InterPro" id="IPR022764">
    <property type="entry name" value="Peptidase_S54_rhomboid_dom"/>
</dbReference>
<feature type="transmembrane region" description="Helical" evidence="6">
    <location>
        <begin position="139"/>
        <end position="157"/>
    </location>
</feature>
<dbReference type="SUPFAM" id="SSF144091">
    <property type="entry name" value="Rhomboid-like"/>
    <property type="match status" value="1"/>
</dbReference>
<feature type="transmembrane region" description="Helical" evidence="6">
    <location>
        <begin position="163"/>
        <end position="182"/>
    </location>
</feature>
<feature type="transmembrane region" description="Helical" evidence="6">
    <location>
        <begin position="113"/>
        <end position="132"/>
    </location>
</feature>
<feature type="domain" description="Peptidase S54 rhomboid" evidence="7">
    <location>
        <begin position="53"/>
        <end position="182"/>
    </location>
</feature>
<comment type="caution">
    <text evidence="8">The sequence shown here is derived from an EMBL/GenBank/DDBJ whole genome shotgun (WGS) entry which is preliminary data.</text>
</comment>
<dbReference type="GO" id="GO:0016020">
    <property type="term" value="C:membrane"/>
    <property type="evidence" value="ECO:0007669"/>
    <property type="project" value="UniProtKB-SubCell"/>
</dbReference>
<evidence type="ECO:0000256" key="5">
    <source>
        <dbReference type="SAM" id="MobiDB-lite"/>
    </source>
</evidence>
<keyword evidence="3 6" id="KW-1133">Transmembrane helix</keyword>
<dbReference type="Gene3D" id="1.20.1540.10">
    <property type="entry name" value="Rhomboid-like"/>
    <property type="match status" value="1"/>
</dbReference>
<dbReference type="Proteomes" id="UP000237662">
    <property type="component" value="Unassembled WGS sequence"/>
</dbReference>
<dbReference type="InterPro" id="IPR035952">
    <property type="entry name" value="Rhomboid-like_sf"/>
</dbReference>
<dbReference type="OrthoDB" id="465874at2"/>
<feature type="transmembrane region" description="Helical" evidence="6">
    <location>
        <begin position="91"/>
        <end position="107"/>
    </location>
</feature>
<feature type="compositionally biased region" description="Basic and acidic residues" evidence="5">
    <location>
        <begin position="200"/>
        <end position="223"/>
    </location>
</feature>
<keyword evidence="9" id="KW-1185">Reference proteome</keyword>
<dbReference type="AlphaFoldDB" id="A0A2S6I7M1"/>
<feature type="region of interest" description="Disordered" evidence="5">
    <location>
        <begin position="193"/>
        <end position="223"/>
    </location>
</feature>
<evidence type="ECO:0000256" key="2">
    <source>
        <dbReference type="ARBA" id="ARBA00022692"/>
    </source>
</evidence>
<evidence type="ECO:0000259" key="7">
    <source>
        <dbReference type="Pfam" id="PF01694"/>
    </source>
</evidence>